<evidence type="ECO:0000256" key="2">
    <source>
        <dbReference type="ARBA" id="ARBA00006403"/>
    </source>
</evidence>
<dbReference type="InterPro" id="IPR000232">
    <property type="entry name" value="HSF_DNA-bd"/>
</dbReference>
<dbReference type="PANTHER" id="PTHR10015:SF427">
    <property type="entry name" value="HEAT SHOCK FACTOR PROTEIN"/>
    <property type="match status" value="1"/>
</dbReference>
<comment type="similarity">
    <text evidence="2 5">Belongs to the HSF family.</text>
</comment>
<sequence length="359" mass="41770">MYYYQSNGYIVESSNTFIDQPQWSSCLRSNSIDEGMDINPLMLTLRSNYSVSSHLSQYTLQYCQPQQQRNRVLDLENLLDHIMTNNLPNQFLKKLHCILTYEILPLHIYWNSDETSFTIHFETELVHKYLPQLFQFFSIGSVVKLLTNYGFKKTKKQKQGIQTYDFQHPQFLASQPTLIDSIIFENPDLDPYGEFIDNFVNQYNYCKLNEYSLKSEINTLEETNLRLKNELDQMRGNIEKLNSVLYFLQTEQYDKINLEEFNMLITTGCYQSPEIIDPQAALITPQIFQSSIEPITNNSMSALTPIDFGLIEALTMSENPAYNFITPTSLKHPSGFLQLLLLDINTNTIEIKNDSFSSF</sequence>
<dbReference type="AlphaFoldDB" id="A0A137PIY9"/>
<evidence type="ECO:0000256" key="3">
    <source>
        <dbReference type="ARBA" id="ARBA00023125"/>
    </source>
</evidence>
<dbReference type="Pfam" id="PF00447">
    <property type="entry name" value="HSF_DNA-bind"/>
    <property type="match status" value="1"/>
</dbReference>
<dbReference type="GO" id="GO:0003700">
    <property type="term" value="F:DNA-binding transcription factor activity"/>
    <property type="evidence" value="ECO:0007669"/>
    <property type="project" value="InterPro"/>
</dbReference>
<reference evidence="8 9" key="1">
    <citation type="journal article" date="2015" name="Genome Biol. Evol.">
        <title>Phylogenomic analyses indicate that early fungi evolved digesting cell walls of algal ancestors of land plants.</title>
        <authorList>
            <person name="Chang Y."/>
            <person name="Wang S."/>
            <person name="Sekimoto S."/>
            <person name="Aerts A.L."/>
            <person name="Choi C."/>
            <person name="Clum A."/>
            <person name="LaButti K.M."/>
            <person name="Lindquist E.A."/>
            <person name="Yee Ngan C."/>
            <person name="Ohm R.A."/>
            <person name="Salamov A.A."/>
            <person name="Grigoriev I.V."/>
            <person name="Spatafora J.W."/>
            <person name="Berbee M.L."/>
        </authorList>
    </citation>
    <scope>NUCLEOTIDE SEQUENCE [LARGE SCALE GENOMIC DNA]</scope>
    <source>
        <strain evidence="8 9">NRRL 28638</strain>
    </source>
</reference>
<dbReference type="SMART" id="SM00415">
    <property type="entry name" value="HSF"/>
    <property type="match status" value="1"/>
</dbReference>
<evidence type="ECO:0000313" key="9">
    <source>
        <dbReference type="Proteomes" id="UP000070444"/>
    </source>
</evidence>
<keyword evidence="3" id="KW-0238">DNA-binding</keyword>
<evidence type="ECO:0000256" key="1">
    <source>
        <dbReference type="ARBA" id="ARBA00004123"/>
    </source>
</evidence>
<protein>
    <recommendedName>
        <fullName evidence="7">HSF-type DNA-binding domain-containing protein</fullName>
    </recommendedName>
</protein>
<dbReference type="STRING" id="796925.A0A137PIY9"/>
<dbReference type="GO" id="GO:0005634">
    <property type="term" value="C:nucleus"/>
    <property type="evidence" value="ECO:0007669"/>
    <property type="project" value="UniProtKB-SubCell"/>
</dbReference>
<dbReference type="InterPro" id="IPR036388">
    <property type="entry name" value="WH-like_DNA-bd_sf"/>
</dbReference>
<keyword evidence="9" id="KW-1185">Reference proteome</keyword>
<evidence type="ECO:0000259" key="7">
    <source>
        <dbReference type="SMART" id="SM00415"/>
    </source>
</evidence>
<dbReference type="EMBL" id="KQ964419">
    <property type="protein sequence ID" value="KXN74901.1"/>
    <property type="molecule type" value="Genomic_DNA"/>
</dbReference>
<dbReference type="InterPro" id="IPR036390">
    <property type="entry name" value="WH_DNA-bd_sf"/>
</dbReference>
<feature type="coiled-coil region" evidence="6">
    <location>
        <begin position="213"/>
        <end position="244"/>
    </location>
</feature>
<name>A0A137PIY9_CONC2</name>
<accession>A0A137PIY9</accession>
<dbReference type="SUPFAM" id="SSF46785">
    <property type="entry name" value="Winged helix' DNA-binding domain"/>
    <property type="match status" value="1"/>
</dbReference>
<proteinExistence type="inferred from homology"/>
<evidence type="ECO:0000256" key="5">
    <source>
        <dbReference type="RuleBase" id="RU004020"/>
    </source>
</evidence>
<dbReference type="Proteomes" id="UP000070444">
    <property type="component" value="Unassembled WGS sequence"/>
</dbReference>
<keyword evidence="6" id="KW-0175">Coiled coil</keyword>
<organism evidence="8 9">
    <name type="scientific">Conidiobolus coronatus (strain ATCC 28846 / CBS 209.66 / NRRL 28638)</name>
    <name type="common">Delacroixia coronata</name>
    <dbReference type="NCBI Taxonomy" id="796925"/>
    <lineage>
        <taxon>Eukaryota</taxon>
        <taxon>Fungi</taxon>
        <taxon>Fungi incertae sedis</taxon>
        <taxon>Zoopagomycota</taxon>
        <taxon>Entomophthoromycotina</taxon>
        <taxon>Entomophthoromycetes</taxon>
        <taxon>Entomophthorales</taxon>
        <taxon>Ancylistaceae</taxon>
        <taxon>Conidiobolus</taxon>
    </lineage>
</organism>
<gene>
    <name evidence="8" type="ORF">CONCODRAFT_1972</name>
</gene>
<evidence type="ECO:0000313" key="8">
    <source>
        <dbReference type="EMBL" id="KXN74901.1"/>
    </source>
</evidence>
<dbReference type="PANTHER" id="PTHR10015">
    <property type="entry name" value="HEAT SHOCK TRANSCRIPTION FACTOR"/>
    <property type="match status" value="1"/>
</dbReference>
<dbReference type="Gene3D" id="1.10.10.10">
    <property type="entry name" value="Winged helix-like DNA-binding domain superfamily/Winged helix DNA-binding domain"/>
    <property type="match status" value="1"/>
</dbReference>
<keyword evidence="4" id="KW-0539">Nucleus</keyword>
<evidence type="ECO:0000256" key="4">
    <source>
        <dbReference type="ARBA" id="ARBA00023242"/>
    </source>
</evidence>
<feature type="domain" description="HSF-type DNA-binding" evidence="7">
    <location>
        <begin position="87"/>
        <end position="185"/>
    </location>
</feature>
<evidence type="ECO:0000256" key="6">
    <source>
        <dbReference type="SAM" id="Coils"/>
    </source>
</evidence>
<comment type="subcellular location">
    <subcellularLocation>
        <location evidence="1">Nucleus</location>
    </subcellularLocation>
</comment>
<dbReference type="GO" id="GO:0043565">
    <property type="term" value="F:sequence-specific DNA binding"/>
    <property type="evidence" value="ECO:0007669"/>
    <property type="project" value="InterPro"/>
</dbReference>